<gene>
    <name evidence="8" type="ORF">DYP60_08370</name>
</gene>
<reference evidence="9" key="1">
    <citation type="submission" date="2018-08" db="EMBL/GenBank/DDBJ databases">
        <authorList>
            <person name="Grouzdev D.S."/>
            <person name="Krutkina M.S."/>
        </authorList>
    </citation>
    <scope>NUCLEOTIDE SEQUENCE [LARGE SCALE GENOMIC DNA]</scope>
    <source>
        <strain evidence="9">4-11</strain>
    </source>
</reference>
<feature type="transmembrane region" description="Helical" evidence="7">
    <location>
        <begin position="139"/>
        <end position="156"/>
    </location>
</feature>
<dbReference type="AlphaFoldDB" id="A0A372MFH1"/>
<evidence type="ECO:0000313" key="8">
    <source>
        <dbReference type="EMBL" id="RFU94522.1"/>
    </source>
</evidence>
<keyword evidence="3" id="KW-1003">Cell membrane</keyword>
<dbReference type="OrthoDB" id="9788907at2"/>
<sequence>MIYLELYWEFFKIGLFAIGGGLATLPFLYTLAETHGHWITSSDIADMIAISESTPGPIGINMATFAGYQAAGPLGGLVATLGEITPSLIIIIFIARFLGQFDKNPYVKDGLYGLRAAVVGLITYAGLKLFGTTLLVNGSIRIKETILYLVLVFLVLRLKKIHPLYWILLGAILGIVLHLPS</sequence>
<reference evidence="8 9" key="2">
    <citation type="submission" date="2018-09" db="EMBL/GenBank/DDBJ databases">
        <title>Genome of Sphaerochaeta halotolerans strain 4-11.</title>
        <authorList>
            <person name="Nazina T.N."/>
            <person name="Sokolova D.S."/>
        </authorList>
    </citation>
    <scope>NUCLEOTIDE SEQUENCE [LARGE SCALE GENOMIC DNA]</scope>
    <source>
        <strain evidence="8 9">4-11</strain>
    </source>
</reference>
<dbReference type="GO" id="GO:0005886">
    <property type="term" value="C:plasma membrane"/>
    <property type="evidence" value="ECO:0007669"/>
    <property type="project" value="UniProtKB-SubCell"/>
</dbReference>
<keyword evidence="9" id="KW-1185">Reference proteome</keyword>
<evidence type="ECO:0000256" key="5">
    <source>
        <dbReference type="ARBA" id="ARBA00022989"/>
    </source>
</evidence>
<feature type="transmembrane region" description="Helical" evidence="7">
    <location>
        <begin position="110"/>
        <end position="127"/>
    </location>
</feature>
<evidence type="ECO:0000256" key="6">
    <source>
        <dbReference type="ARBA" id="ARBA00023136"/>
    </source>
</evidence>
<dbReference type="InterPro" id="IPR052518">
    <property type="entry name" value="CHR_Transporter"/>
</dbReference>
<evidence type="ECO:0000256" key="7">
    <source>
        <dbReference type="SAM" id="Phobius"/>
    </source>
</evidence>
<evidence type="ECO:0000256" key="1">
    <source>
        <dbReference type="ARBA" id="ARBA00004651"/>
    </source>
</evidence>
<evidence type="ECO:0000313" key="9">
    <source>
        <dbReference type="Proteomes" id="UP000264002"/>
    </source>
</evidence>
<protein>
    <submittedName>
        <fullName evidence="8">Chromate transporter</fullName>
    </submittedName>
</protein>
<dbReference type="PANTHER" id="PTHR43663">
    <property type="entry name" value="CHROMATE TRANSPORT PROTEIN-RELATED"/>
    <property type="match status" value="1"/>
</dbReference>
<feature type="transmembrane region" description="Helical" evidence="7">
    <location>
        <begin position="163"/>
        <end position="180"/>
    </location>
</feature>
<keyword evidence="4 7" id="KW-0812">Transmembrane</keyword>
<dbReference type="RefSeq" id="WP_117330556.1">
    <property type="nucleotide sequence ID" value="NZ_QUWK01000008.1"/>
</dbReference>
<keyword evidence="6 7" id="KW-0472">Membrane</keyword>
<comment type="caution">
    <text evidence="8">The sequence shown here is derived from an EMBL/GenBank/DDBJ whole genome shotgun (WGS) entry which is preliminary data.</text>
</comment>
<dbReference type="GO" id="GO:0015109">
    <property type="term" value="F:chromate transmembrane transporter activity"/>
    <property type="evidence" value="ECO:0007669"/>
    <property type="project" value="InterPro"/>
</dbReference>
<name>A0A372MFH1_9SPIR</name>
<dbReference type="EMBL" id="QUWK01000008">
    <property type="protein sequence ID" value="RFU94522.1"/>
    <property type="molecule type" value="Genomic_DNA"/>
</dbReference>
<accession>A0A372MFH1</accession>
<evidence type="ECO:0000256" key="3">
    <source>
        <dbReference type="ARBA" id="ARBA00022475"/>
    </source>
</evidence>
<organism evidence="8 9">
    <name type="scientific">Sphaerochaeta halotolerans</name>
    <dbReference type="NCBI Taxonomy" id="2293840"/>
    <lineage>
        <taxon>Bacteria</taxon>
        <taxon>Pseudomonadati</taxon>
        <taxon>Spirochaetota</taxon>
        <taxon>Spirochaetia</taxon>
        <taxon>Spirochaetales</taxon>
        <taxon>Sphaerochaetaceae</taxon>
        <taxon>Sphaerochaeta</taxon>
    </lineage>
</organism>
<feature type="transmembrane region" description="Helical" evidence="7">
    <location>
        <begin position="12"/>
        <end position="32"/>
    </location>
</feature>
<dbReference type="Proteomes" id="UP000264002">
    <property type="component" value="Unassembled WGS sequence"/>
</dbReference>
<dbReference type="PANTHER" id="PTHR43663:SF1">
    <property type="entry name" value="CHROMATE TRANSPORTER"/>
    <property type="match status" value="1"/>
</dbReference>
<comment type="subcellular location">
    <subcellularLocation>
        <location evidence="1">Cell membrane</location>
        <topology evidence="1">Multi-pass membrane protein</topology>
    </subcellularLocation>
</comment>
<feature type="transmembrane region" description="Helical" evidence="7">
    <location>
        <begin position="74"/>
        <end position="98"/>
    </location>
</feature>
<dbReference type="Pfam" id="PF02417">
    <property type="entry name" value="Chromate_transp"/>
    <property type="match status" value="1"/>
</dbReference>
<dbReference type="InterPro" id="IPR003370">
    <property type="entry name" value="Chromate_transpt"/>
</dbReference>
<proteinExistence type="inferred from homology"/>
<comment type="similarity">
    <text evidence="2">Belongs to the chromate ion transporter (CHR) (TC 2.A.51) family.</text>
</comment>
<evidence type="ECO:0000256" key="4">
    <source>
        <dbReference type="ARBA" id="ARBA00022692"/>
    </source>
</evidence>
<keyword evidence="5 7" id="KW-1133">Transmembrane helix</keyword>
<evidence type="ECO:0000256" key="2">
    <source>
        <dbReference type="ARBA" id="ARBA00005262"/>
    </source>
</evidence>